<feature type="region of interest" description="Disordered" evidence="1">
    <location>
        <begin position="142"/>
        <end position="173"/>
    </location>
</feature>
<organism evidence="3 4">
    <name type="scientific">Enteractinococcus helveticum</name>
    <dbReference type="NCBI Taxonomy" id="1837282"/>
    <lineage>
        <taxon>Bacteria</taxon>
        <taxon>Bacillati</taxon>
        <taxon>Actinomycetota</taxon>
        <taxon>Actinomycetes</taxon>
        <taxon>Micrococcales</taxon>
        <taxon>Micrococcaceae</taxon>
    </lineage>
</organism>
<dbReference type="AlphaFoldDB" id="A0A921FN72"/>
<dbReference type="EMBL" id="DYXC01000118">
    <property type="protein sequence ID" value="HJF15213.1"/>
    <property type="molecule type" value="Genomic_DNA"/>
</dbReference>
<dbReference type="InterPro" id="IPR038725">
    <property type="entry name" value="YdaG_split_barrel_FMN-bd"/>
</dbReference>
<dbReference type="InterPro" id="IPR012349">
    <property type="entry name" value="Split_barrel_FMN-bd"/>
</dbReference>
<evidence type="ECO:0000313" key="4">
    <source>
        <dbReference type="Proteomes" id="UP000703315"/>
    </source>
</evidence>
<evidence type="ECO:0000313" key="3">
    <source>
        <dbReference type="EMBL" id="HJF15213.1"/>
    </source>
</evidence>
<dbReference type="Proteomes" id="UP000703315">
    <property type="component" value="Unassembled WGS sequence"/>
</dbReference>
<comment type="caution">
    <text evidence="3">The sequence shown here is derived from an EMBL/GenBank/DDBJ whole genome shotgun (WGS) entry which is preliminary data.</text>
</comment>
<feature type="domain" description="General stress protein FMN-binding split barrel" evidence="2">
    <location>
        <begin position="66"/>
        <end position="132"/>
    </location>
</feature>
<evidence type="ECO:0000256" key="1">
    <source>
        <dbReference type="SAM" id="MobiDB-lite"/>
    </source>
</evidence>
<sequence length="173" mass="19703">MLSARSCSQGRWLHLRQARCKREICSASGFSCVVQYSRLLGWPTQRIATKCRCRRSRSQLEYRRSVKTVLKKTPDADVCIRTTMEADAKPVSCPMAIQEIEKYHTVWFMTLIDKTAVREMTGGQQDNVTIIEKAFGYRSPALPLSSRMSSRRRRSDPKLPGPSSAIRSLRTST</sequence>
<proteinExistence type="predicted"/>
<dbReference type="Pfam" id="PF16242">
    <property type="entry name" value="Pyrid_ox_like"/>
    <property type="match status" value="1"/>
</dbReference>
<evidence type="ECO:0000259" key="2">
    <source>
        <dbReference type="Pfam" id="PF16242"/>
    </source>
</evidence>
<protein>
    <submittedName>
        <fullName evidence="3">Pyridoxamine 5'-phosphate oxidase family protein</fullName>
    </submittedName>
</protein>
<reference evidence="3" key="2">
    <citation type="submission" date="2021-09" db="EMBL/GenBank/DDBJ databases">
        <authorList>
            <person name="Gilroy R."/>
        </authorList>
    </citation>
    <scope>NUCLEOTIDE SEQUENCE</scope>
    <source>
        <strain evidence="3">ChiHjej13B12-14962</strain>
    </source>
</reference>
<dbReference type="RefSeq" id="WP_369681062.1">
    <property type="nucleotide sequence ID" value="NZ_DYXC01000118.1"/>
</dbReference>
<reference evidence="3" key="1">
    <citation type="journal article" date="2021" name="PeerJ">
        <title>Extensive microbial diversity within the chicken gut microbiome revealed by metagenomics and culture.</title>
        <authorList>
            <person name="Gilroy R."/>
            <person name="Ravi A."/>
            <person name="Getino M."/>
            <person name="Pursley I."/>
            <person name="Horton D.L."/>
            <person name="Alikhan N.F."/>
            <person name="Baker D."/>
            <person name="Gharbi K."/>
            <person name="Hall N."/>
            <person name="Watson M."/>
            <person name="Adriaenssens E.M."/>
            <person name="Foster-Nyarko E."/>
            <person name="Jarju S."/>
            <person name="Secka A."/>
            <person name="Antonio M."/>
            <person name="Oren A."/>
            <person name="Chaudhuri R.R."/>
            <person name="La Ragione R."/>
            <person name="Hildebrand F."/>
            <person name="Pallen M.J."/>
        </authorList>
    </citation>
    <scope>NUCLEOTIDE SEQUENCE</scope>
    <source>
        <strain evidence="3">ChiHjej13B12-14962</strain>
    </source>
</reference>
<dbReference type="Gene3D" id="2.30.110.10">
    <property type="entry name" value="Electron Transport, Fmn-binding Protein, Chain A"/>
    <property type="match status" value="1"/>
</dbReference>
<gene>
    <name evidence="3" type="ORF">K8V32_10510</name>
</gene>
<accession>A0A921FN72</accession>
<name>A0A921FN72_9MICC</name>